<dbReference type="Proteomes" id="UP000245934">
    <property type="component" value="Unassembled WGS sequence"/>
</dbReference>
<protein>
    <submittedName>
        <fullName evidence="1">Uncharacterized protein</fullName>
    </submittedName>
</protein>
<proteinExistence type="predicted"/>
<gene>
    <name evidence="1" type="ORF">DLD82_04160</name>
</gene>
<name>A0A2V2NGP9_9EURY</name>
<dbReference type="GeneID" id="97610300"/>
<dbReference type="EMBL" id="QGMZ01000009">
    <property type="protein sequence ID" value="PWR75567.1"/>
    <property type="molecule type" value="Genomic_DNA"/>
</dbReference>
<evidence type="ECO:0000313" key="1">
    <source>
        <dbReference type="EMBL" id="PWR75567.1"/>
    </source>
</evidence>
<accession>A0A2V2NGP9</accession>
<dbReference type="OrthoDB" id="106933at2157"/>
<sequence length="85" mass="9939">MAELSIFNSGIRNPLMVILALTERECPDAFDEIERSVNYIDCTINQFDKGWDESNKIFSFLKNIMVLLFIGKMTKLKIILFFRNN</sequence>
<dbReference type="RefSeq" id="WP_109939853.1">
    <property type="nucleotide sequence ID" value="NZ_CP176366.1"/>
</dbReference>
<evidence type="ECO:0000313" key="2">
    <source>
        <dbReference type="Proteomes" id="UP000245934"/>
    </source>
</evidence>
<comment type="caution">
    <text evidence="1">The sequence shown here is derived from an EMBL/GenBank/DDBJ whole genome shotgun (WGS) entry which is preliminary data.</text>
</comment>
<reference evidence="1 2" key="1">
    <citation type="submission" date="2018-05" db="EMBL/GenBank/DDBJ databases">
        <title>Draft genome of Methanospirillum stamsii Pt1.</title>
        <authorList>
            <person name="Dueholm M.S."/>
            <person name="Nielsen P.H."/>
            <person name="Bakmann L.F."/>
            <person name="Otzen D.E."/>
        </authorList>
    </citation>
    <scope>NUCLEOTIDE SEQUENCE [LARGE SCALE GENOMIC DNA]</scope>
    <source>
        <strain evidence="1 2">Pt1</strain>
    </source>
</reference>
<dbReference type="AlphaFoldDB" id="A0A2V2NGP9"/>
<organism evidence="1 2">
    <name type="scientific">Methanospirillum stamsii</name>
    <dbReference type="NCBI Taxonomy" id="1277351"/>
    <lineage>
        <taxon>Archaea</taxon>
        <taxon>Methanobacteriati</taxon>
        <taxon>Methanobacteriota</taxon>
        <taxon>Stenosarchaea group</taxon>
        <taxon>Methanomicrobia</taxon>
        <taxon>Methanomicrobiales</taxon>
        <taxon>Methanospirillaceae</taxon>
        <taxon>Methanospirillum</taxon>
    </lineage>
</organism>
<keyword evidence="2" id="KW-1185">Reference proteome</keyword>